<dbReference type="Pfam" id="PF03629">
    <property type="entry name" value="SASA"/>
    <property type="match status" value="1"/>
</dbReference>
<reference evidence="3 4" key="1">
    <citation type="submission" date="2024-09" db="EMBL/GenBank/DDBJ databases">
        <authorList>
            <person name="Sun Q."/>
            <person name="Mori K."/>
        </authorList>
    </citation>
    <scope>NUCLEOTIDE SEQUENCE [LARGE SCALE GENOMIC DNA]</scope>
    <source>
        <strain evidence="3 4">CECT 7682</strain>
    </source>
</reference>
<evidence type="ECO:0000313" key="4">
    <source>
        <dbReference type="Proteomes" id="UP001589654"/>
    </source>
</evidence>
<dbReference type="PANTHER" id="PTHR22901">
    <property type="entry name" value="SIALATE O-ACETYLESTERASE"/>
    <property type="match status" value="1"/>
</dbReference>
<evidence type="ECO:0000259" key="2">
    <source>
        <dbReference type="Pfam" id="PF03629"/>
    </source>
</evidence>
<evidence type="ECO:0000256" key="1">
    <source>
        <dbReference type="ARBA" id="ARBA00022801"/>
    </source>
</evidence>
<sequence>MSSQFNFTVLKKSVAGKDGKWSVDLPAMKYGGPFELIIKGEKNRLVFKNIFIEDVWLSSGQSNMEFGLNGDFTGKEAIENSKNSNIRLLNVPKAIQNSETFDIGASSWSICGLSTSTNFSAVGYFFGKRLQENLDIPIGLINSYWGGTDIETWTSWKASMENKEFAKYNWKTVEKALGYSTADLNKFKKSIENDSALKRGGLTLIPRLKVGEK</sequence>
<organism evidence="3 4">
    <name type="scientific">Echinicola jeungdonensis</name>
    <dbReference type="NCBI Taxonomy" id="709343"/>
    <lineage>
        <taxon>Bacteria</taxon>
        <taxon>Pseudomonadati</taxon>
        <taxon>Bacteroidota</taxon>
        <taxon>Cytophagia</taxon>
        <taxon>Cytophagales</taxon>
        <taxon>Cyclobacteriaceae</taxon>
        <taxon>Echinicola</taxon>
    </lineage>
</organism>
<keyword evidence="1" id="KW-0378">Hydrolase</keyword>
<evidence type="ECO:0000313" key="3">
    <source>
        <dbReference type="EMBL" id="MFB9212362.1"/>
    </source>
</evidence>
<dbReference type="InterPro" id="IPR039329">
    <property type="entry name" value="SIAE"/>
</dbReference>
<dbReference type="SUPFAM" id="SSF52266">
    <property type="entry name" value="SGNH hydrolase"/>
    <property type="match status" value="1"/>
</dbReference>
<dbReference type="EMBL" id="JBHMEW010000060">
    <property type="protein sequence ID" value="MFB9212362.1"/>
    <property type="molecule type" value="Genomic_DNA"/>
</dbReference>
<dbReference type="Proteomes" id="UP001589654">
    <property type="component" value="Unassembled WGS sequence"/>
</dbReference>
<dbReference type="InterPro" id="IPR005181">
    <property type="entry name" value="SASA"/>
</dbReference>
<proteinExistence type="predicted"/>
<protein>
    <submittedName>
        <fullName evidence="3">Sialate O-acetylesterase</fullName>
    </submittedName>
</protein>
<gene>
    <name evidence="3" type="ORF">ACFFUR_11150</name>
</gene>
<accession>A0ABV5J784</accession>
<dbReference type="PANTHER" id="PTHR22901:SF0">
    <property type="entry name" value="SIALATE O-ACETYLESTERASE"/>
    <property type="match status" value="1"/>
</dbReference>
<name>A0ABV5J784_9BACT</name>
<dbReference type="RefSeq" id="WP_290248275.1">
    <property type="nucleotide sequence ID" value="NZ_JAUFQT010000001.1"/>
</dbReference>
<keyword evidence="4" id="KW-1185">Reference proteome</keyword>
<feature type="domain" description="Sialate O-acetylesterase" evidence="2">
    <location>
        <begin position="54"/>
        <end position="155"/>
    </location>
</feature>
<dbReference type="Gene3D" id="3.40.50.1110">
    <property type="entry name" value="SGNH hydrolase"/>
    <property type="match status" value="1"/>
</dbReference>
<dbReference type="InterPro" id="IPR036514">
    <property type="entry name" value="SGNH_hydro_sf"/>
</dbReference>
<comment type="caution">
    <text evidence="3">The sequence shown here is derived from an EMBL/GenBank/DDBJ whole genome shotgun (WGS) entry which is preliminary data.</text>
</comment>